<dbReference type="FunFam" id="3.40.50.720:FF:000084">
    <property type="entry name" value="Short-chain dehydrogenase reductase"/>
    <property type="match status" value="1"/>
</dbReference>
<gene>
    <name evidence="3" type="ORF">EAH82_20475</name>
</gene>
<dbReference type="PANTHER" id="PTHR42879:SF2">
    <property type="entry name" value="3-OXOACYL-[ACYL-CARRIER-PROTEIN] REDUCTASE FABG"/>
    <property type="match status" value="1"/>
</dbReference>
<sequence>MKLGLEGQVALVTGGGQGVGRQICIELATEGARVIVNDLVAARADAVVQEIVAAGGQALAAPADITRAEEVDAMVERAAGHFDAPVTVLVNNAGIIPERREKGGRTPPFLDMPVGDWAKIVNLNVYGTMNCCHAVLPGMVARKGGRIVNIISEAGRIGEANMAVYSGAKAAIAGFGKALAREHGRHAVTVNSIALGAVSHPGIKDGPLHVDATVENDERLGKMLNVYPISKGVGRLSRPEDISALVAFLASDRALFITGQTIGASGGFVMV</sequence>
<dbReference type="InterPro" id="IPR002347">
    <property type="entry name" value="SDR_fam"/>
</dbReference>
<dbReference type="Gene3D" id="3.40.50.720">
    <property type="entry name" value="NAD(P)-binding Rossmann-like Domain"/>
    <property type="match status" value="1"/>
</dbReference>
<protein>
    <submittedName>
        <fullName evidence="3">SDR family NAD(P)-dependent oxidoreductase</fullName>
    </submittedName>
</protein>
<comment type="caution">
    <text evidence="3">The sequence shown here is derived from an EMBL/GenBank/DDBJ whole genome shotgun (WGS) entry which is preliminary data.</text>
</comment>
<dbReference type="InterPro" id="IPR020904">
    <property type="entry name" value="Sc_DH/Rdtase_CS"/>
</dbReference>
<dbReference type="InterPro" id="IPR036291">
    <property type="entry name" value="NAD(P)-bd_dom_sf"/>
</dbReference>
<dbReference type="Pfam" id="PF00106">
    <property type="entry name" value="adh_short"/>
    <property type="match status" value="1"/>
</dbReference>
<dbReference type="PROSITE" id="PS00061">
    <property type="entry name" value="ADH_SHORT"/>
    <property type="match status" value="1"/>
</dbReference>
<name>A0A502DHK7_9BURK</name>
<dbReference type="AlphaFoldDB" id="A0A502DHK7"/>
<comment type="similarity">
    <text evidence="1 2">Belongs to the short-chain dehydrogenases/reductases (SDR) family.</text>
</comment>
<dbReference type="Proteomes" id="UP000319212">
    <property type="component" value="Unassembled WGS sequence"/>
</dbReference>
<dbReference type="GO" id="GO:0032787">
    <property type="term" value="P:monocarboxylic acid metabolic process"/>
    <property type="evidence" value="ECO:0007669"/>
    <property type="project" value="UniProtKB-ARBA"/>
</dbReference>
<dbReference type="PRINTS" id="PR00080">
    <property type="entry name" value="SDRFAMILY"/>
</dbReference>
<dbReference type="RefSeq" id="WP_140845102.1">
    <property type="nucleotide sequence ID" value="NZ_RCZI01000009.1"/>
</dbReference>
<dbReference type="PANTHER" id="PTHR42879">
    <property type="entry name" value="3-OXOACYL-(ACYL-CARRIER-PROTEIN) REDUCTASE"/>
    <property type="match status" value="1"/>
</dbReference>
<evidence type="ECO:0000256" key="1">
    <source>
        <dbReference type="ARBA" id="ARBA00006484"/>
    </source>
</evidence>
<dbReference type="EMBL" id="RCZI01000009">
    <property type="protein sequence ID" value="TPG23581.1"/>
    <property type="molecule type" value="Genomic_DNA"/>
</dbReference>
<dbReference type="OrthoDB" id="9806974at2"/>
<proteinExistence type="inferred from homology"/>
<accession>A0A502DHK7</accession>
<reference evidence="3 4" key="1">
    <citation type="journal article" date="2019" name="Environ. Microbiol.">
        <title>Species interactions and distinct microbial communities in high Arctic permafrost affected cryosols are associated with the CH4 and CO2 gas fluxes.</title>
        <authorList>
            <person name="Altshuler I."/>
            <person name="Hamel J."/>
            <person name="Turney S."/>
            <person name="Magnuson E."/>
            <person name="Levesque R."/>
            <person name="Greer C."/>
            <person name="Whyte L.G."/>
        </authorList>
    </citation>
    <scope>NUCLEOTIDE SEQUENCE [LARGE SCALE GENOMIC DNA]</scope>
    <source>
        <strain evidence="3 4">S06.C</strain>
    </source>
</reference>
<dbReference type="SUPFAM" id="SSF51735">
    <property type="entry name" value="NAD(P)-binding Rossmann-fold domains"/>
    <property type="match status" value="1"/>
</dbReference>
<dbReference type="PRINTS" id="PR00081">
    <property type="entry name" value="GDHRDH"/>
</dbReference>
<dbReference type="InterPro" id="IPR050259">
    <property type="entry name" value="SDR"/>
</dbReference>
<evidence type="ECO:0000313" key="3">
    <source>
        <dbReference type="EMBL" id="TPG23581.1"/>
    </source>
</evidence>
<organism evidence="3 4">
    <name type="scientific">Variovorax guangxiensis</name>
    <dbReference type="NCBI Taxonomy" id="1775474"/>
    <lineage>
        <taxon>Bacteria</taxon>
        <taxon>Pseudomonadati</taxon>
        <taxon>Pseudomonadota</taxon>
        <taxon>Betaproteobacteria</taxon>
        <taxon>Burkholderiales</taxon>
        <taxon>Comamonadaceae</taxon>
        <taxon>Variovorax</taxon>
    </lineage>
</organism>
<evidence type="ECO:0000256" key="2">
    <source>
        <dbReference type="RuleBase" id="RU000363"/>
    </source>
</evidence>
<evidence type="ECO:0000313" key="4">
    <source>
        <dbReference type="Proteomes" id="UP000319212"/>
    </source>
</evidence>